<dbReference type="PANTHER" id="PTHR42802:SF1">
    <property type="entry name" value="L-ORNITHINE N(5)-MONOOXYGENASE"/>
    <property type="match status" value="1"/>
</dbReference>
<organism evidence="8">
    <name type="scientific">Escherichia coli</name>
    <dbReference type="NCBI Taxonomy" id="562"/>
    <lineage>
        <taxon>Bacteria</taxon>
        <taxon>Pseudomonadati</taxon>
        <taxon>Pseudomonadota</taxon>
        <taxon>Gammaproteobacteria</taxon>
        <taxon>Enterobacterales</taxon>
        <taxon>Enterobacteriaceae</taxon>
        <taxon>Escherichia</taxon>
    </lineage>
</organism>
<accession>A0A811ASD9</accession>
<dbReference type="SUPFAM" id="SSF51905">
    <property type="entry name" value="FAD/NAD(P)-binding domain"/>
    <property type="match status" value="2"/>
</dbReference>
<dbReference type="InterPro" id="IPR025700">
    <property type="entry name" value="Lys/Orn_oxygenase"/>
</dbReference>
<keyword evidence="7" id="KW-0560">Oxidoreductase</keyword>
<comment type="similarity">
    <text evidence="3">Belongs to the lysine N(6)-hydroxylase/L-ornithine N(5)-oxygenase family.</text>
</comment>
<proteinExistence type="inferred from homology"/>
<evidence type="ECO:0000256" key="5">
    <source>
        <dbReference type="ARBA" id="ARBA00022827"/>
    </source>
</evidence>
<evidence type="ECO:0000256" key="3">
    <source>
        <dbReference type="ARBA" id="ARBA00007588"/>
    </source>
</evidence>
<dbReference type="Gene3D" id="3.50.50.60">
    <property type="entry name" value="FAD/NAD(P)-binding domain"/>
    <property type="match status" value="1"/>
</dbReference>
<evidence type="ECO:0000256" key="2">
    <source>
        <dbReference type="ARBA" id="ARBA00004924"/>
    </source>
</evidence>
<evidence type="ECO:0000256" key="7">
    <source>
        <dbReference type="ARBA" id="ARBA00023002"/>
    </source>
</evidence>
<comment type="pathway">
    <text evidence="2">Siderophore biosynthesis.</text>
</comment>
<dbReference type="PANTHER" id="PTHR42802">
    <property type="entry name" value="MONOOXYGENASE"/>
    <property type="match status" value="1"/>
</dbReference>
<keyword evidence="4" id="KW-0285">Flavoprotein</keyword>
<name>A0A811ASD9_ECOLX</name>
<evidence type="ECO:0000256" key="1">
    <source>
        <dbReference type="ARBA" id="ARBA00001974"/>
    </source>
</evidence>
<evidence type="ECO:0000256" key="4">
    <source>
        <dbReference type="ARBA" id="ARBA00022630"/>
    </source>
</evidence>
<evidence type="ECO:0000313" key="8">
    <source>
        <dbReference type="EMBL" id="BCT73956.1"/>
    </source>
</evidence>
<reference evidence="8" key="1">
    <citation type="submission" date="2021-03" db="EMBL/GenBank/DDBJ databases">
        <title>Whole genome sequence of tetracycline resistant Escherichia coli.</title>
        <authorList>
            <person name="Usui M."/>
            <person name="Fukuda A."/>
        </authorList>
    </citation>
    <scope>NUCLEOTIDE SEQUENCE</scope>
    <source>
        <strain evidence="8">P63</strain>
        <plasmid evidence="8">pP63</plasmid>
    </source>
</reference>
<keyword evidence="5" id="KW-0274">FAD</keyword>
<sequence length="240" mass="27232">MVGGGQSGADLFLNALRGEWGEAAEINWVSRRNNFNALDEAAFADEYFTPEYISGFSGLEEDIRHQLLDEQKMTSDGITADSLLTIYRELYHRFEVLRKPRNIRLLPSRSVTTLESSGPGWKLLMEHHLDQGRESTESDVVIFATGYRSALPQILPSLMPLITMHDKNTFKVRDDFTLEWSGPKENNIFVVNASMQTHGIAEPQLSLMAWRSARILNRVMGRDLFDLSMPPALIQWRSGT</sequence>
<dbReference type="InterPro" id="IPR036188">
    <property type="entry name" value="FAD/NAD-bd_sf"/>
</dbReference>
<keyword evidence="8" id="KW-0614">Plasmid</keyword>
<dbReference type="GO" id="GO:0016491">
    <property type="term" value="F:oxidoreductase activity"/>
    <property type="evidence" value="ECO:0007669"/>
    <property type="project" value="UniProtKB-KW"/>
</dbReference>
<keyword evidence="6" id="KW-0521">NADP</keyword>
<dbReference type="Pfam" id="PF13434">
    <property type="entry name" value="Lys_Orn_oxgnase"/>
    <property type="match status" value="1"/>
</dbReference>
<comment type="cofactor">
    <cofactor evidence="1">
        <name>FAD</name>
        <dbReference type="ChEBI" id="CHEBI:57692"/>
    </cofactor>
</comment>
<geneLocation type="plasmid" evidence="8">
    <name>pP63</name>
</geneLocation>
<evidence type="ECO:0008006" key="9">
    <source>
        <dbReference type="Google" id="ProtNLM"/>
    </source>
</evidence>
<dbReference type="AlphaFoldDB" id="A0A811ASD9"/>
<evidence type="ECO:0000256" key="6">
    <source>
        <dbReference type="ARBA" id="ARBA00022857"/>
    </source>
</evidence>
<protein>
    <recommendedName>
        <fullName evidence="9">L-lysine N(6)-monooxygenase (NADPH)</fullName>
    </recommendedName>
</protein>
<dbReference type="EMBL" id="LC620535">
    <property type="protein sequence ID" value="BCT73956.1"/>
    <property type="molecule type" value="Genomic_DNA"/>
</dbReference>